<organism evidence="1 2">
    <name type="scientific">Vairimorpha necatrix</name>
    <dbReference type="NCBI Taxonomy" id="6039"/>
    <lineage>
        <taxon>Eukaryota</taxon>
        <taxon>Fungi</taxon>
        <taxon>Fungi incertae sedis</taxon>
        <taxon>Microsporidia</taxon>
        <taxon>Nosematidae</taxon>
        <taxon>Vairimorpha</taxon>
    </lineage>
</organism>
<gene>
    <name evidence="1" type="ORF">VNE69_12157</name>
</gene>
<protein>
    <submittedName>
        <fullName evidence="1">Uncharacterized protein</fullName>
    </submittedName>
</protein>
<keyword evidence="2" id="KW-1185">Reference proteome</keyword>
<sequence>MIVFRDLCDTYSHFSPSDLYTNFMKYKSQYIPSSVSDPNILLCYKYTFFYVFTDSKVKIKTFCGDKIKEKIFKTCLREVRNNMKEYKKTVEGKSQNEFTPICNLYSLHK</sequence>
<dbReference type="GeneID" id="90543019"/>
<dbReference type="KEGG" id="vnx:VNE69_12157"/>
<evidence type="ECO:0000313" key="2">
    <source>
        <dbReference type="Proteomes" id="UP001334084"/>
    </source>
</evidence>
<dbReference type="RefSeq" id="XP_065331317.1">
    <property type="nucleotide sequence ID" value="XM_065475245.1"/>
</dbReference>
<dbReference type="Proteomes" id="UP001334084">
    <property type="component" value="Chromosome 12"/>
</dbReference>
<dbReference type="AlphaFoldDB" id="A0AAX4JGV0"/>
<dbReference type="EMBL" id="CP142737">
    <property type="protein sequence ID" value="WUR05172.1"/>
    <property type="molecule type" value="Genomic_DNA"/>
</dbReference>
<accession>A0AAX4JGV0</accession>
<reference evidence="1" key="1">
    <citation type="journal article" date="2024" name="BMC Genomics">
        <title>Functional annotation of a divergent genome using sequence and structure-based similarity.</title>
        <authorList>
            <person name="Svedberg D."/>
            <person name="Winiger R.R."/>
            <person name="Berg A."/>
            <person name="Sharma H."/>
            <person name="Tellgren-Roth C."/>
            <person name="Debrunner-Vossbrinck B.A."/>
            <person name="Vossbrinck C.R."/>
            <person name="Barandun J."/>
        </authorList>
    </citation>
    <scope>NUCLEOTIDE SEQUENCE</scope>
    <source>
        <strain evidence="1">Illinois isolate</strain>
    </source>
</reference>
<proteinExistence type="predicted"/>
<evidence type="ECO:0000313" key="1">
    <source>
        <dbReference type="EMBL" id="WUR05172.1"/>
    </source>
</evidence>
<name>A0AAX4JGV0_9MICR</name>